<dbReference type="AlphaFoldDB" id="A0A7K1SQV6"/>
<dbReference type="Proteomes" id="UP000436006">
    <property type="component" value="Unassembled WGS sequence"/>
</dbReference>
<feature type="region of interest" description="Disordered" evidence="1">
    <location>
        <begin position="25"/>
        <end position="51"/>
    </location>
</feature>
<gene>
    <name evidence="2" type="ORF">GO755_39585</name>
</gene>
<evidence type="ECO:0000256" key="1">
    <source>
        <dbReference type="SAM" id="MobiDB-lite"/>
    </source>
</evidence>
<accession>A0A7K1SQV6</accession>
<evidence type="ECO:0000313" key="2">
    <source>
        <dbReference type="EMBL" id="MVM36181.1"/>
    </source>
</evidence>
<protein>
    <submittedName>
        <fullName evidence="2">Uncharacterized protein</fullName>
    </submittedName>
</protein>
<evidence type="ECO:0000313" key="3">
    <source>
        <dbReference type="Proteomes" id="UP000436006"/>
    </source>
</evidence>
<proteinExistence type="predicted"/>
<sequence length="90" mass="10240">MRHFSRLFIGLMLVISLDQCKQPSIPVPADTTSTRDDNMAMGNPDGAKASESSLNSHLITRSIYRFLIIVHFQLKVKRGPRCRYDEMISD</sequence>
<keyword evidence="3" id="KW-1185">Reference proteome</keyword>
<reference evidence="2 3" key="1">
    <citation type="submission" date="2019-12" db="EMBL/GenBank/DDBJ databases">
        <title>Spirosoma sp. HMF4905 genome sequencing and assembly.</title>
        <authorList>
            <person name="Kang H."/>
            <person name="Cha I."/>
            <person name="Kim H."/>
            <person name="Joh K."/>
        </authorList>
    </citation>
    <scope>NUCLEOTIDE SEQUENCE [LARGE SCALE GENOMIC DNA]</scope>
    <source>
        <strain evidence="2 3">HMF4905</strain>
    </source>
</reference>
<dbReference type="RefSeq" id="WP_157590979.1">
    <property type="nucleotide sequence ID" value="NZ_WPIN01000032.1"/>
</dbReference>
<organism evidence="2 3">
    <name type="scientific">Spirosoma arboris</name>
    <dbReference type="NCBI Taxonomy" id="2682092"/>
    <lineage>
        <taxon>Bacteria</taxon>
        <taxon>Pseudomonadati</taxon>
        <taxon>Bacteroidota</taxon>
        <taxon>Cytophagia</taxon>
        <taxon>Cytophagales</taxon>
        <taxon>Cytophagaceae</taxon>
        <taxon>Spirosoma</taxon>
    </lineage>
</organism>
<name>A0A7K1SQV6_9BACT</name>
<comment type="caution">
    <text evidence="2">The sequence shown here is derived from an EMBL/GenBank/DDBJ whole genome shotgun (WGS) entry which is preliminary data.</text>
</comment>
<dbReference type="EMBL" id="WPIN01000032">
    <property type="protein sequence ID" value="MVM36181.1"/>
    <property type="molecule type" value="Genomic_DNA"/>
</dbReference>